<sequence>MSEATDLAAFLERPGPWTYAYVDGHGNEPQAAERSRRRAVIDALQDAGAPAADIEEIGRALDEDGGLPSPSARYLLTRDGRIEVDERFAGPRLGPEVIGHDALPRVLPLVRHRAADLRYLVVETGRDGAELRVERAGRARVEATQHIEGRTDSLPKVQAGGWSHLKYQQHSEEIWSRNQAEVADAVERIVRERRPRFVVIGGDVRARQLLQDQLGPATRDLVVEVDAHTRAPGSDGASVDDAVAEAVEAAVRGELDAVVARASAGDGAAGARGTGEVVAALQQARVDTLVLDARLLDATETLDALDGPPMGGRRLRGGRGCHADRGAAAGRGAGPRGAALGRAGARRGRGGRRAGCAPFRPRDAGTARGAALGRRVGVRLTHAGAVGVKSLVRGCPR</sequence>
<reference evidence="1 2" key="1">
    <citation type="submission" date="2016-05" db="EMBL/GenBank/DDBJ databases">
        <authorList>
            <person name="Lavstsen T."/>
            <person name="Jespersen J.S."/>
        </authorList>
    </citation>
    <scope>NUCLEOTIDE SEQUENCE [LARGE SCALE GENOMIC DNA]</scope>
    <source>
        <strain evidence="1 2">YLB-01</strain>
    </source>
</reference>
<evidence type="ECO:0000313" key="2">
    <source>
        <dbReference type="Proteomes" id="UP000093355"/>
    </source>
</evidence>
<comment type="caution">
    <text evidence="1">The sequence shown here is derived from an EMBL/GenBank/DDBJ whole genome shotgun (WGS) entry which is preliminary data.</text>
</comment>
<gene>
    <name evidence="1" type="ORF">A7J15_03035</name>
</gene>
<dbReference type="STRING" id="904291.A7J15_03035"/>
<protein>
    <submittedName>
        <fullName evidence="1">Uncharacterized protein</fullName>
    </submittedName>
</protein>
<dbReference type="InterPro" id="IPR042226">
    <property type="entry name" value="eFR1_2_sf"/>
</dbReference>
<proteinExistence type="predicted"/>
<name>A0A1B9NFR0_9MICO</name>
<accession>A0A1B9NFR0</accession>
<dbReference type="OrthoDB" id="5179393at2"/>
<dbReference type="AlphaFoldDB" id="A0A1B9NFR0"/>
<dbReference type="SUPFAM" id="SSF53137">
    <property type="entry name" value="Translational machinery components"/>
    <property type="match status" value="1"/>
</dbReference>
<organism evidence="1 2">
    <name type="scientific">Microbacterium sediminis</name>
    <dbReference type="NCBI Taxonomy" id="904291"/>
    <lineage>
        <taxon>Bacteria</taxon>
        <taxon>Bacillati</taxon>
        <taxon>Actinomycetota</taxon>
        <taxon>Actinomycetes</taxon>
        <taxon>Micrococcales</taxon>
        <taxon>Microbacteriaceae</taxon>
        <taxon>Microbacterium</taxon>
    </lineage>
</organism>
<dbReference type="Pfam" id="PF18844">
    <property type="entry name" value="baeRF_family2"/>
    <property type="match status" value="1"/>
</dbReference>
<dbReference type="RefSeq" id="WP_067024080.1">
    <property type="nucleotide sequence ID" value="NZ_CP038256.1"/>
</dbReference>
<keyword evidence="2" id="KW-1185">Reference proteome</keyword>
<dbReference type="EMBL" id="LXMD01000013">
    <property type="protein sequence ID" value="OCG75374.1"/>
    <property type="molecule type" value="Genomic_DNA"/>
</dbReference>
<evidence type="ECO:0000313" key="1">
    <source>
        <dbReference type="EMBL" id="OCG75374.1"/>
    </source>
</evidence>
<dbReference type="Proteomes" id="UP000093355">
    <property type="component" value="Unassembled WGS sequence"/>
</dbReference>
<dbReference type="Gene3D" id="3.30.420.60">
    <property type="entry name" value="eRF1 domain 2"/>
    <property type="match status" value="1"/>
</dbReference>
<dbReference type="InterPro" id="IPR040701">
    <property type="entry name" value="Bact_RF_family2"/>
</dbReference>